<dbReference type="InterPro" id="IPR045056">
    <property type="entry name" value="Nop56/Nop58"/>
</dbReference>
<evidence type="ECO:0000313" key="3">
    <source>
        <dbReference type="Proteomes" id="UP000270296"/>
    </source>
</evidence>
<organism evidence="4">
    <name type="scientific">Soboliphyme baturini</name>
    <dbReference type="NCBI Taxonomy" id="241478"/>
    <lineage>
        <taxon>Eukaryota</taxon>
        <taxon>Metazoa</taxon>
        <taxon>Ecdysozoa</taxon>
        <taxon>Nematoda</taxon>
        <taxon>Enoplea</taxon>
        <taxon>Dorylaimia</taxon>
        <taxon>Dioctophymatida</taxon>
        <taxon>Dioctophymatoidea</taxon>
        <taxon>Soboliphymatidae</taxon>
        <taxon>Soboliphyme</taxon>
    </lineage>
</organism>
<dbReference type="AlphaFoldDB" id="A0A183IC46"/>
<sequence>MLSNCVVRYVLNENKLKETDNLWKEFQSPEGANEILKEVAFKKFKDTTEALQATCSLADGKIGKALRKLLKKWVLPEVQETLAVADTKLAAIIKVRA</sequence>
<name>A0A183IC46_9BILA</name>
<gene>
    <name evidence="2" type="ORF">SBAD_LOCUS1190</name>
</gene>
<dbReference type="GO" id="GO:0032040">
    <property type="term" value="C:small-subunit processome"/>
    <property type="evidence" value="ECO:0007669"/>
    <property type="project" value="InterPro"/>
</dbReference>
<evidence type="ECO:0000313" key="2">
    <source>
        <dbReference type="EMBL" id="VDO93508.1"/>
    </source>
</evidence>
<evidence type="ECO:0000259" key="1">
    <source>
        <dbReference type="Pfam" id="PF08156"/>
    </source>
</evidence>
<evidence type="ECO:0000313" key="4">
    <source>
        <dbReference type="WBParaSite" id="SBAD_0000124001-mRNA-1"/>
    </source>
</evidence>
<dbReference type="WBParaSite" id="SBAD_0000124001-mRNA-1">
    <property type="protein sequence ID" value="SBAD_0000124001-mRNA-1"/>
    <property type="gene ID" value="SBAD_0000124001"/>
</dbReference>
<dbReference type="GO" id="GO:0030515">
    <property type="term" value="F:snoRNA binding"/>
    <property type="evidence" value="ECO:0007669"/>
    <property type="project" value="InterPro"/>
</dbReference>
<dbReference type="InterPro" id="IPR012974">
    <property type="entry name" value="NOP58/56_N"/>
</dbReference>
<dbReference type="Proteomes" id="UP000270296">
    <property type="component" value="Unassembled WGS sequence"/>
</dbReference>
<dbReference type="PANTHER" id="PTHR10894:SF1">
    <property type="entry name" value="NUCLEOLAR PROTEIN 58"/>
    <property type="match status" value="1"/>
</dbReference>
<dbReference type="Pfam" id="PF08156">
    <property type="entry name" value="NOP5NT"/>
    <property type="match status" value="1"/>
</dbReference>
<reference evidence="4" key="1">
    <citation type="submission" date="2016-06" db="UniProtKB">
        <authorList>
            <consortium name="WormBaseParasite"/>
        </authorList>
    </citation>
    <scope>IDENTIFICATION</scope>
</reference>
<dbReference type="GO" id="GO:0031428">
    <property type="term" value="C:box C/D methylation guide snoRNP complex"/>
    <property type="evidence" value="ECO:0007669"/>
    <property type="project" value="InterPro"/>
</dbReference>
<feature type="domain" description="Nucleolar protein 58/56 N-terminal" evidence="1">
    <location>
        <begin position="12"/>
        <end position="60"/>
    </location>
</feature>
<keyword evidence="3" id="KW-1185">Reference proteome</keyword>
<dbReference type="EMBL" id="UZAM01006742">
    <property type="protein sequence ID" value="VDO93508.1"/>
    <property type="molecule type" value="Genomic_DNA"/>
</dbReference>
<accession>A0A183IC46</accession>
<reference evidence="2 3" key="2">
    <citation type="submission" date="2018-11" db="EMBL/GenBank/DDBJ databases">
        <authorList>
            <consortium name="Pathogen Informatics"/>
        </authorList>
    </citation>
    <scope>NUCLEOTIDE SEQUENCE [LARGE SCALE GENOMIC DNA]</scope>
</reference>
<dbReference type="OrthoDB" id="6780543at2759"/>
<proteinExistence type="predicted"/>
<protein>
    <submittedName>
        <fullName evidence="4">NOP5NT domain-containing protein</fullName>
    </submittedName>
</protein>
<dbReference type="PANTHER" id="PTHR10894">
    <property type="entry name" value="NUCLEOLAR PROTEIN 5 NUCLEOLAR PROTEIN NOP5 NOP58"/>
    <property type="match status" value="1"/>
</dbReference>